<dbReference type="EMBL" id="FQYY01000027">
    <property type="protein sequence ID" value="SHJ26700.1"/>
    <property type="molecule type" value="Genomic_DNA"/>
</dbReference>
<accession>A0A1M6HWQ7</accession>
<evidence type="ECO:0000256" key="1">
    <source>
        <dbReference type="SAM" id="Phobius"/>
    </source>
</evidence>
<gene>
    <name evidence="2" type="ORF">SAMN04488096_1273</name>
</gene>
<evidence type="ECO:0000313" key="3">
    <source>
        <dbReference type="Proteomes" id="UP000184225"/>
    </source>
</evidence>
<dbReference type="OrthoDB" id="9859821at2"/>
<protein>
    <submittedName>
        <fullName evidence="2">Uncharacterized protein</fullName>
    </submittedName>
</protein>
<organism evidence="2 3">
    <name type="scientific">Mesonia phycicola</name>
    <dbReference type="NCBI Taxonomy" id="579105"/>
    <lineage>
        <taxon>Bacteria</taxon>
        <taxon>Pseudomonadati</taxon>
        <taxon>Bacteroidota</taxon>
        <taxon>Flavobacteriia</taxon>
        <taxon>Flavobacteriales</taxon>
        <taxon>Flavobacteriaceae</taxon>
        <taxon>Mesonia</taxon>
    </lineage>
</organism>
<keyword evidence="1" id="KW-1133">Transmembrane helix</keyword>
<reference evidence="2 3" key="1">
    <citation type="submission" date="2016-11" db="EMBL/GenBank/DDBJ databases">
        <authorList>
            <person name="Jaros S."/>
            <person name="Januszkiewicz K."/>
            <person name="Wedrychowicz H."/>
        </authorList>
    </citation>
    <scope>NUCLEOTIDE SEQUENCE [LARGE SCALE GENOMIC DNA]</scope>
    <source>
        <strain evidence="2 3">DSM 21425</strain>
    </source>
</reference>
<name>A0A1M6HWQ7_9FLAO</name>
<keyword evidence="3" id="KW-1185">Reference proteome</keyword>
<dbReference type="STRING" id="579105.SAMN04488096_1273"/>
<feature type="transmembrane region" description="Helical" evidence="1">
    <location>
        <begin position="94"/>
        <end position="115"/>
    </location>
</feature>
<dbReference type="RefSeq" id="WP_073153884.1">
    <property type="nucleotide sequence ID" value="NZ_FQYY01000027.1"/>
</dbReference>
<dbReference type="AlphaFoldDB" id="A0A1M6HWQ7"/>
<proteinExistence type="predicted"/>
<dbReference type="Proteomes" id="UP000184225">
    <property type="component" value="Unassembled WGS sequence"/>
</dbReference>
<sequence length="118" mass="14392">MNKSNKIVRTKTTHGNKNKPLEVYYEIEFMTFSNYISKLNPDIILTDYKFEIYPYKWYDLRWIYEIPAYWLLLRIFRNSPERINKQTHNKISKITLITEILVMTTSIIELIKLFISYN</sequence>
<keyword evidence="1" id="KW-0472">Membrane</keyword>
<keyword evidence="1" id="KW-0812">Transmembrane</keyword>
<evidence type="ECO:0000313" key="2">
    <source>
        <dbReference type="EMBL" id="SHJ26700.1"/>
    </source>
</evidence>